<dbReference type="GO" id="GO:0016020">
    <property type="term" value="C:membrane"/>
    <property type="evidence" value="ECO:0007669"/>
    <property type="project" value="UniProtKB-SubCell"/>
</dbReference>
<gene>
    <name evidence="6" type="ORF">CDAUBV1_LOCUS5610</name>
</gene>
<dbReference type="InterPro" id="IPR018499">
    <property type="entry name" value="Tetraspanin/Peripherin"/>
</dbReference>
<keyword evidence="4 5" id="KW-0472">Membrane</keyword>
<proteinExistence type="predicted"/>
<comment type="caution">
    <text evidence="6">The sequence shown here is derived from an EMBL/GenBank/DDBJ whole genome shotgun (WGS) entry which is preliminary data.</text>
</comment>
<protein>
    <recommendedName>
        <fullName evidence="8">Tetraspanin-13</fullName>
    </recommendedName>
</protein>
<keyword evidence="2 5" id="KW-0812">Transmembrane</keyword>
<evidence type="ECO:0000256" key="3">
    <source>
        <dbReference type="ARBA" id="ARBA00022989"/>
    </source>
</evidence>
<reference evidence="6" key="1">
    <citation type="submission" date="2024-06" db="EMBL/GenBank/DDBJ databases">
        <authorList>
            <person name="Liu X."/>
            <person name="Lenzi L."/>
            <person name="Haldenby T S."/>
            <person name="Uol C."/>
        </authorList>
    </citation>
    <scope>NUCLEOTIDE SEQUENCE</scope>
</reference>
<dbReference type="Pfam" id="PF00335">
    <property type="entry name" value="Tetraspanin"/>
    <property type="match status" value="1"/>
</dbReference>
<evidence type="ECO:0000256" key="5">
    <source>
        <dbReference type="SAM" id="Phobius"/>
    </source>
</evidence>
<feature type="transmembrane region" description="Helical" evidence="5">
    <location>
        <begin position="140"/>
        <end position="160"/>
    </location>
</feature>
<accession>A0AAV2T7G7</accession>
<dbReference type="Proteomes" id="UP001497525">
    <property type="component" value="Unassembled WGS sequence"/>
</dbReference>
<evidence type="ECO:0000313" key="7">
    <source>
        <dbReference type="Proteomes" id="UP001497525"/>
    </source>
</evidence>
<evidence type="ECO:0008006" key="8">
    <source>
        <dbReference type="Google" id="ProtNLM"/>
    </source>
</evidence>
<dbReference type="EMBL" id="CAXLJL010000134">
    <property type="protein sequence ID" value="CAL5132771.1"/>
    <property type="molecule type" value="Genomic_DNA"/>
</dbReference>
<sequence>MWILQSWCLHGDGLKPSQGVSRVVTIAFHFSVACACLALSSSDQRSIVEAAWRESANETKIDMMRALQCCGFRQTDLPPSDPLGNPPCKLALLPCCSTSQGQRAACCQGHVNSSDLISPCPCTTSCWTVVQAKLERGIRVTGTVGVFFSIIELIGVWLALQYRHKRDPSFDPNSVR</sequence>
<name>A0AAV2T7G7_CALDB</name>
<comment type="subcellular location">
    <subcellularLocation>
        <location evidence="1">Membrane</location>
        <topology evidence="1">Multi-pass membrane protein</topology>
    </subcellularLocation>
</comment>
<evidence type="ECO:0000256" key="1">
    <source>
        <dbReference type="ARBA" id="ARBA00004141"/>
    </source>
</evidence>
<evidence type="ECO:0000256" key="4">
    <source>
        <dbReference type="ARBA" id="ARBA00023136"/>
    </source>
</evidence>
<evidence type="ECO:0000313" key="6">
    <source>
        <dbReference type="EMBL" id="CAL5132771.1"/>
    </source>
</evidence>
<keyword evidence="3 5" id="KW-1133">Transmembrane helix</keyword>
<evidence type="ECO:0000256" key="2">
    <source>
        <dbReference type="ARBA" id="ARBA00022692"/>
    </source>
</evidence>
<organism evidence="6 7">
    <name type="scientific">Calicophoron daubneyi</name>
    <name type="common">Rumen fluke</name>
    <name type="synonym">Paramphistomum daubneyi</name>
    <dbReference type="NCBI Taxonomy" id="300641"/>
    <lineage>
        <taxon>Eukaryota</taxon>
        <taxon>Metazoa</taxon>
        <taxon>Spiralia</taxon>
        <taxon>Lophotrochozoa</taxon>
        <taxon>Platyhelminthes</taxon>
        <taxon>Trematoda</taxon>
        <taxon>Digenea</taxon>
        <taxon>Plagiorchiida</taxon>
        <taxon>Pronocephalata</taxon>
        <taxon>Paramphistomoidea</taxon>
        <taxon>Paramphistomidae</taxon>
        <taxon>Calicophoron</taxon>
    </lineage>
</organism>
<dbReference type="AlphaFoldDB" id="A0AAV2T7G7"/>